<gene>
    <name evidence="2" type="ORF">TM448B00673_0006</name>
</gene>
<reference evidence="2" key="1">
    <citation type="submission" date="2020-03" db="EMBL/GenBank/DDBJ databases">
        <title>The deep terrestrial virosphere.</title>
        <authorList>
            <person name="Holmfeldt K."/>
            <person name="Nilsson E."/>
            <person name="Simone D."/>
            <person name="Lopez-Fernandez M."/>
            <person name="Wu X."/>
            <person name="de Brujin I."/>
            <person name="Lundin D."/>
            <person name="Andersson A."/>
            <person name="Bertilsson S."/>
            <person name="Dopson M."/>
        </authorList>
    </citation>
    <scope>NUCLEOTIDE SEQUENCE</scope>
    <source>
        <strain evidence="2">TM448B00673</strain>
    </source>
</reference>
<organism evidence="2">
    <name type="scientific">viral metagenome</name>
    <dbReference type="NCBI Taxonomy" id="1070528"/>
    <lineage>
        <taxon>unclassified sequences</taxon>
        <taxon>metagenomes</taxon>
        <taxon>organismal metagenomes</taxon>
    </lineage>
</organism>
<proteinExistence type="predicted"/>
<dbReference type="SUPFAM" id="SSF53335">
    <property type="entry name" value="S-adenosyl-L-methionine-dependent methyltransferases"/>
    <property type="match status" value="1"/>
</dbReference>
<dbReference type="EMBL" id="MT144644">
    <property type="protein sequence ID" value="QJH96235.1"/>
    <property type="molecule type" value="Genomic_DNA"/>
</dbReference>
<evidence type="ECO:0000313" key="2">
    <source>
        <dbReference type="EMBL" id="QJH96235.1"/>
    </source>
</evidence>
<dbReference type="GO" id="GO:0032259">
    <property type="term" value="P:methylation"/>
    <property type="evidence" value="ECO:0007669"/>
    <property type="project" value="UniProtKB-KW"/>
</dbReference>
<sequence>MKIFLDVGGHTGETLNEVIKDIYCFDRIICFEPVKECFEILKSNFIDSRIELHNFGLWDKDTDAQVFAAGESGGSVFKEKYTARNISLKNKKIEMCSFKKSSKWFKNNINNDDIVLLKINCEGCECDIMDDLIDSEEYSKVFHTLICLDIRKIPSQRHREYELINKLKSINKQNIFDSKSLNGITHQKRINNWIANSGYFEKINER</sequence>
<dbReference type="AlphaFoldDB" id="A0A6M3XII2"/>
<dbReference type="InterPro" id="IPR006342">
    <property type="entry name" value="FkbM_mtfrase"/>
</dbReference>
<dbReference type="NCBIfam" id="TIGR01444">
    <property type="entry name" value="fkbM_fam"/>
    <property type="match status" value="1"/>
</dbReference>
<protein>
    <submittedName>
        <fullName evidence="2">Putative methyltransferase</fullName>
    </submittedName>
</protein>
<dbReference type="Gene3D" id="3.40.50.150">
    <property type="entry name" value="Vaccinia Virus protein VP39"/>
    <property type="match status" value="1"/>
</dbReference>
<dbReference type="GO" id="GO:0008168">
    <property type="term" value="F:methyltransferase activity"/>
    <property type="evidence" value="ECO:0007669"/>
    <property type="project" value="UniProtKB-KW"/>
</dbReference>
<dbReference type="Pfam" id="PF05050">
    <property type="entry name" value="Methyltransf_21"/>
    <property type="match status" value="1"/>
</dbReference>
<name>A0A6M3XII2_9ZZZZ</name>
<accession>A0A6M3XII2</accession>
<dbReference type="InterPro" id="IPR029063">
    <property type="entry name" value="SAM-dependent_MTases_sf"/>
</dbReference>
<evidence type="ECO:0000259" key="1">
    <source>
        <dbReference type="Pfam" id="PF05050"/>
    </source>
</evidence>
<feature type="domain" description="Methyltransferase FkbM" evidence="1">
    <location>
        <begin position="6"/>
        <end position="130"/>
    </location>
</feature>
<keyword evidence="2" id="KW-0489">Methyltransferase</keyword>
<keyword evidence="2" id="KW-0808">Transferase</keyword>